<dbReference type="OrthoDB" id="408631at2759"/>
<dbReference type="Proteomes" id="UP000027238">
    <property type="component" value="Unassembled WGS sequence"/>
</dbReference>
<keyword evidence="2 3" id="KW-0378">Hydrolase</keyword>
<evidence type="ECO:0000256" key="1">
    <source>
        <dbReference type="ARBA" id="ARBA00005964"/>
    </source>
</evidence>
<dbReference type="STRING" id="1173701.A0A066XEE2"/>
<dbReference type="InterPro" id="IPR002018">
    <property type="entry name" value="CarbesteraseB"/>
</dbReference>
<feature type="domain" description="Carboxylesterase type B" evidence="4">
    <location>
        <begin position="128"/>
        <end position="572"/>
    </location>
</feature>
<sequence>MLARSGNPFSALLALVSFELRVTASAAGQLPTVDLGYAIHQATYNASPFTPTDSRGWFNFSNIHYATAPRFGAPAPVAIVDRRVNDGQTPGICPLKLPPWFDLLAQYRAGQTSLEEINSTYLELQNLSPSSDASLINQYLTESGPIVTEDCLTLDIVVPERIWERARDAPGAGVPVLVWLYGGGYTVGDKNSAGNPAGLINEAQKDGSDGVIYVAINYRLGLFGFASGPDYEEQGGVSNLGLRDQRFALDWIQKNIQLFGGDPENVTVLGESAGGGSILHQITAYGSTSGAPFKRAILQSPGFEPNAGATKPTSRYNKALHWASYFSNSSVTTLQDLKKLPFDVIDKVNQMTVATNTYWGSFGWGPEIDGDFVPDSPGVLLSEGKFDSSVQVLTARNSDEGFIFASPLIEDNEQYISSLLKPILPDAAEEVIEYIATELYPAVYDGTYPWTTPFERTSATFAESWLICNNYMLNRALAGNAFNYLFDVPPGHHGTDIAYTFFNNEASSNGFPLNASIASTLQAYLTNFAKTGSPNGSGLPGILLYGAEATVLSLYNRTQVVDSTARDRCDWWQTALYR</sequence>
<dbReference type="PANTHER" id="PTHR11559">
    <property type="entry name" value="CARBOXYLESTERASE"/>
    <property type="match status" value="1"/>
</dbReference>
<dbReference type="EMBL" id="JMSE01000791">
    <property type="protein sequence ID" value="KDN67553.1"/>
    <property type="molecule type" value="Genomic_DNA"/>
</dbReference>
<dbReference type="Pfam" id="PF00135">
    <property type="entry name" value="COesterase"/>
    <property type="match status" value="1"/>
</dbReference>
<organism evidence="5 6">
    <name type="scientific">Colletotrichum sublineola</name>
    <name type="common">Sorghum anthracnose fungus</name>
    <dbReference type="NCBI Taxonomy" id="1173701"/>
    <lineage>
        <taxon>Eukaryota</taxon>
        <taxon>Fungi</taxon>
        <taxon>Dikarya</taxon>
        <taxon>Ascomycota</taxon>
        <taxon>Pezizomycotina</taxon>
        <taxon>Sordariomycetes</taxon>
        <taxon>Hypocreomycetidae</taxon>
        <taxon>Glomerellales</taxon>
        <taxon>Glomerellaceae</taxon>
        <taxon>Colletotrichum</taxon>
        <taxon>Colletotrichum graminicola species complex</taxon>
    </lineage>
</organism>
<gene>
    <name evidence="5" type="ORF">CSUB01_03607</name>
</gene>
<reference evidence="6" key="1">
    <citation type="journal article" date="2014" name="Genome Announc.">
        <title>Draft genome sequence of Colletotrichum sublineola, a destructive pathogen of cultivated sorghum.</title>
        <authorList>
            <person name="Baroncelli R."/>
            <person name="Sanz-Martin J.M."/>
            <person name="Rech G.E."/>
            <person name="Sukno S.A."/>
            <person name="Thon M.R."/>
        </authorList>
    </citation>
    <scope>NUCLEOTIDE SEQUENCE [LARGE SCALE GENOMIC DNA]</scope>
    <source>
        <strain evidence="6">TX430BB</strain>
    </source>
</reference>
<evidence type="ECO:0000313" key="5">
    <source>
        <dbReference type="EMBL" id="KDN67553.1"/>
    </source>
</evidence>
<protein>
    <recommendedName>
        <fullName evidence="3">Carboxylic ester hydrolase</fullName>
        <ecNumber evidence="3">3.1.1.-</ecNumber>
    </recommendedName>
</protein>
<dbReference type="OMA" id="AIWVAMN"/>
<proteinExistence type="inferred from homology"/>
<dbReference type="InterPro" id="IPR050309">
    <property type="entry name" value="Type-B_Carboxylest/Lipase"/>
</dbReference>
<evidence type="ECO:0000256" key="3">
    <source>
        <dbReference type="RuleBase" id="RU361235"/>
    </source>
</evidence>
<feature type="chain" id="PRO_5005103437" description="Carboxylic ester hydrolase" evidence="3">
    <location>
        <begin position="27"/>
        <end position="578"/>
    </location>
</feature>
<dbReference type="InterPro" id="IPR019819">
    <property type="entry name" value="Carboxylesterase_B_CS"/>
</dbReference>
<feature type="signal peptide" evidence="3">
    <location>
        <begin position="1"/>
        <end position="26"/>
    </location>
</feature>
<name>A0A066XEE2_COLSU</name>
<evidence type="ECO:0000313" key="6">
    <source>
        <dbReference type="Proteomes" id="UP000027238"/>
    </source>
</evidence>
<dbReference type="HOGENOM" id="CLU_006586_10_5_1"/>
<comment type="similarity">
    <text evidence="1 3">Belongs to the type-B carboxylesterase/lipase family.</text>
</comment>
<dbReference type="eggNOG" id="KOG4389">
    <property type="taxonomic scope" value="Eukaryota"/>
</dbReference>
<dbReference type="PROSITE" id="PS00122">
    <property type="entry name" value="CARBOXYLESTERASE_B_1"/>
    <property type="match status" value="1"/>
</dbReference>
<dbReference type="EC" id="3.1.1.-" evidence="3"/>
<evidence type="ECO:0000259" key="4">
    <source>
        <dbReference type="Pfam" id="PF00135"/>
    </source>
</evidence>
<dbReference type="ESTHER" id="colsu-a0a066xee2">
    <property type="family name" value="Fungal_carboxylesterase_lipase"/>
</dbReference>
<dbReference type="InterPro" id="IPR019826">
    <property type="entry name" value="Carboxylesterase_B_AS"/>
</dbReference>
<dbReference type="SUPFAM" id="SSF53474">
    <property type="entry name" value="alpha/beta-Hydrolases"/>
    <property type="match status" value="1"/>
</dbReference>
<dbReference type="PROSITE" id="PS00941">
    <property type="entry name" value="CARBOXYLESTERASE_B_2"/>
    <property type="match status" value="1"/>
</dbReference>
<dbReference type="Gene3D" id="3.40.50.1820">
    <property type="entry name" value="alpha/beta hydrolase"/>
    <property type="match status" value="1"/>
</dbReference>
<keyword evidence="6" id="KW-1185">Reference proteome</keyword>
<evidence type="ECO:0000256" key="2">
    <source>
        <dbReference type="ARBA" id="ARBA00022801"/>
    </source>
</evidence>
<dbReference type="GO" id="GO:0016787">
    <property type="term" value="F:hydrolase activity"/>
    <property type="evidence" value="ECO:0007669"/>
    <property type="project" value="UniProtKB-KW"/>
</dbReference>
<dbReference type="AlphaFoldDB" id="A0A066XEE2"/>
<keyword evidence="3" id="KW-0732">Signal</keyword>
<accession>A0A066XEE2</accession>
<dbReference type="InterPro" id="IPR029058">
    <property type="entry name" value="AB_hydrolase_fold"/>
</dbReference>
<comment type="caution">
    <text evidence="5">The sequence shown here is derived from an EMBL/GenBank/DDBJ whole genome shotgun (WGS) entry which is preliminary data.</text>
</comment>